<dbReference type="SUPFAM" id="SSF49785">
    <property type="entry name" value="Galactose-binding domain-like"/>
    <property type="match status" value="1"/>
</dbReference>
<sequence length="642" mass="69591">MRFGTKSMMWVLAMALALPLFAVRAPSRANASTPVAGESIALKALSNNNYVCADNSGASPLIANRTSAGSWEQFAVKDAGGGLYALQANVNGKYVSKQANNQLVANATTIGANEKFQIVDAGGNQIYILSNANGKYVSADVSTTVPLHADSDSAGPAETFERVVIFSPNPQGPHYLGVTFGFSDRTLHGGSYDNQGNQILNLPLFKATADESKFWDNYVEELLSAGVDFVAPTIRGYLDPPLSANSGGDTRKLSGLVAAINRRGAADRLKISALDDTPASMTDKKNAFKHGTGGYNPKFDVGDADGTGEGGYKYIWDNNLRAFFQAVPDNMRFKIDGRPVIYEWGIGDFAFTNQGNGNLKKMVEYVRQQAQTEFGVNPFLIVDQSWLSEDPTVASVVDGVHNWFPVPGGKSINTFNGKNFAVTVPSFRFDVGSTHMEIQPNHGQTLKDNLAATVPISLVTLVEGFSDWEENAAMWRGRDGTYAQTWYDYPNQMINILRQFSRDPFPSALRVEAESADAYSDTTAGNVFGFYRDGDLDVGETGDTGGGWNVGNIAPGEWLEWKEVPLQGTVTLKVRVATPNSGKRLRFVVDGVAGPTTTLPNTGGWQTYQTVNAGTFTFPSGSYHTVRLEMIDGDFNVNYWTN</sequence>
<dbReference type="GO" id="GO:0030246">
    <property type="term" value="F:carbohydrate binding"/>
    <property type="evidence" value="ECO:0007669"/>
    <property type="project" value="InterPro"/>
</dbReference>
<dbReference type="RefSeq" id="WP_185140855.1">
    <property type="nucleotide sequence ID" value="NZ_JACJVP010000001.1"/>
</dbReference>
<dbReference type="InterPro" id="IPR008979">
    <property type="entry name" value="Galactose-bd-like_sf"/>
</dbReference>
<organism evidence="4 5">
    <name type="scientific">Cohnella nanjingensis</name>
    <dbReference type="NCBI Taxonomy" id="1387779"/>
    <lineage>
        <taxon>Bacteria</taxon>
        <taxon>Bacillati</taxon>
        <taxon>Bacillota</taxon>
        <taxon>Bacilli</taxon>
        <taxon>Bacillales</taxon>
        <taxon>Paenibacillaceae</taxon>
        <taxon>Cohnella</taxon>
    </lineage>
</organism>
<name>A0A7X0RLF1_9BACL</name>
<dbReference type="SUPFAM" id="SSF50405">
    <property type="entry name" value="Actin-crosslinking proteins"/>
    <property type="match status" value="1"/>
</dbReference>
<dbReference type="InterPro" id="IPR010431">
    <property type="entry name" value="Fascin"/>
</dbReference>
<dbReference type="Pfam" id="PF25490">
    <property type="entry name" value="DUF7910"/>
    <property type="match status" value="1"/>
</dbReference>
<dbReference type="Pfam" id="PF18099">
    <property type="entry name" value="CBM_35_2"/>
    <property type="match status" value="1"/>
</dbReference>
<dbReference type="InterPro" id="IPR057232">
    <property type="entry name" value="DUF7910"/>
</dbReference>
<dbReference type="GO" id="GO:0016477">
    <property type="term" value="P:cell migration"/>
    <property type="evidence" value="ECO:0007669"/>
    <property type="project" value="TreeGrafter"/>
</dbReference>
<dbReference type="CDD" id="cd04080">
    <property type="entry name" value="CBM6_cellulase-like"/>
    <property type="match status" value="1"/>
</dbReference>
<keyword evidence="5" id="KW-1185">Reference proteome</keyword>
<proteinExistence type="predicted"/>
<feature type="signal peptide" evidence="2">
    <location>
        <begin position="1"/>
        <end position="22"/>
    </location>
</feature>
<evidence type="ECO:0000256" key="2">
    <source>
        <dbReference type="SAM" id="SignalP"/>
    </source>
</evidence>
<keyword evidence="1 2" id="KW-0732">Signal</keyword>
<dbReference type="InterPro" id="IPR006584">
    <property type="entry name" value="Cellulose-bd_IV"/>
</dbReference>
<evidence type="ECO:0000313" key="4">
    <source>
        <dbReference type="EMBL" id="MBB6669448.1"/>
    </source>
</evidence>
<dbReference type="Gene3D" id="3.20.20.80">
    <property type="entry name" value="Glycosidases"/>
    <property type="match status" value="1"/>
</dbReference>
<dbReference type="PANTHER" id="PTHR10551">
    <property type="entry name" value="FASCIN"/>
    <property type="match status" value="1"/>
</dbReference>
<protein>
    <submittedName>
        <fullName evidence="4">DUF5010 domain-containing protein</fullName>
    </submittedName>
</protein>
<evidence type="ECO:0000313" key="5">
    <source>
        <dbReference type="Proteomes" id="UP000547209"/>
    </source>
</evidence>
<dbReference type="CDD" id="cd00257">
    <property type="entry name" value="beta-trefoil_FSCN-like"/>
    <property type="match status" value="1"/>
</dbReference>
<dbReference type="Gene3D" id="2.60.120.260">
    <property type="entry name" value="Galactose-binding domain-like"/>
    <property type="match status" value="1"/>
</dbReference>
<reference evidence="4 5" key="1">
    <citation type="submission" date="2020-08" db="EMBL/GenBank/DDBJ databases">
        <title>Cohnella phylogeny.</title>
        <authorList>
            <person name="Dunlap C."/>
        </authorList>
    </citation>
    <scope>NUCLEOTIDE SEQUENCE [LARGE SCALE GENOMIC DNA]</scope>
    <source>
        <strain evidence="4 5">DSM 28246</strain>
    </source>
</reference>
<dbReference type="InterPro" id="IPR008999">
    <property type="entry name" value="Actin-crosslinking"/>
</dbReference>
<dbReference type="GO" id="GO:0007163">
    <property type="term" value="P:establishment or maintenance of cell polarity"/>
    <property type="evidence" value="ECO:0007669"/>
    <property type="project" value="TreeGrafter"/>
</dbReference>
<evidence type="ECO:0000259" key="3">
    <source>
        <dbReference type="PROSITE" id="PS51175"/>
    </source>
</evidence>
<dbReference type="GO" id="GO:0051017">
    <property type="term" value="P:actin filament bundle assembly"/>
    <property type="evidence" value="ECO:0007669"/>
    <property type="project" value="TreeGrafter"/>
</dbReference>
<dbReference type="GO" id="GO:0005737">
    <property type="term" value="C:cytoplasm"/>
    <property type="evidence" value="ECO:0007669"/>
    <property type="project" value="TreeGrafter"/>
</dbReference>
<dbReference type="AlphaFoldDB" id="A0A7X0RLF1"/>
<gene>
    <name evidence="4" type="ORF">H7C19_01985</name>
</gene>
<dbReference type="PANTHER" id="PTHR10551:SF9">
    <property type="entry name" value="FASCIN-2"/>
    <property type="match status" value="1"/>
</dbReference>
<accession>A0A7X0RLF1</accession>
<feature type="chain" id="PRO_5038951006" evidence="2">
    <location>
        <begin position="23"/>
        <end position="642"/>
    </location>
</feature>
<dbReference type="InterPro" id="IPR032178">
    <property type="entry name" value="DUF5010"/>
</dbReference>
<comment type="caution">
    <text evidence="4">The sequence shown here is derived from an EMBL/GenBank/DDBJ whole genome shotgun (WGS) entry which is preliminary data.</text>
</comment>
<evidence type="ECO:0000256" key="1">
    <source>
        <dbReference type="ARBA" id="ARBA00022729"/>
    </source>
</evidence>
<dbReference type="GO" id="GO:0015629">
    <property type="term" value="C:actin cytoskeleton"/>
    <property type="evidence" value="ECO:0007669"/>
    <property type="project" value="TreeGrafter"/>
</dbReference>
<dbReference type="InterPro" id="IPR005084">
    <property type="entry name" value="CBM6"/>
</dbReference>
<dbReference type="PROSITE" id="PS51175">
    <property type="entry name" value="CBM6"/>
    <property type="match status" value="1"/>
</dbReference>
<dbReference type="InterPro" id="IPR041342">
    <property type="entry name" value="CBM35"/>
</dbReference>
<dbReference type="SMART" id="SM00606">
    <property type="entry name" value="CBD_IV"/>
    <property type="match status" value="1"/>
</dbReference>
<dbReference type="EMBL" id="JACJVP010000001">
    <property type="protein sequence ID" value="MBB6669448.1"/>
    <property type="molecule type" value="Genomic_DNA"/>
</dbReference>
<dbReference type="Proteomes" id="UP000547209">
    <property type="component" value="Unassembled WGS sequence"/>
</dbReference>
<dbReference type="Gene3D" id="2.80.10.50">
    <property type="match status" value="1"/>
</dbReference>
<feature type="domain" description="CBM6" evidence="3">
    <location>
        <begin position="509"/>
        <end position="642"/>
    </location>
</feature>
<dbReference type="Pfam" id="PF16402">
    <property type="entry name" value="DUF5010"/>
    <property type="match status" value="1"/>
</dbReference>
<dbReference type="GO" id="GO:0051015">
    <property type="term" value="F:actin filament binding"/>
    <property type="evidence" value="ECO:0007669"/>
    <property type="project" value="InterPro"/>
</dbReference>